<evidence type="ECO:0000256" key="8">
    <source>
        <dbReference type="SAM" id="MobiDB-lite"/>
    </source>
</evidence>
<dbReference type="Gene3D" id="1.10.3470.10">
    <property type="entry name" value="ABC transporter involved in vitamin B12 uptake, BtuC"/>
    <property type="match status" value="2"/>
</dbReference>
<dbReference type="PANTHER" id="PTHR30472">
    <property type="entry name" value="FERRIC ENTEROBACTIN TRANSPORT SYSTEM PERMEASE PROTEIN"/>
    <property type="match status" value="1"/>
</dbReference>
<feature type="transmembrane region" description="Helical" evidence="9">
    <location>
        <begin position="173"/>
        <end position="195"/>
    </location>
</feature>
<feature type="transmembrane region" description="Helical" evidence="9">
    <location>
        <begin position="523"/>
        <end position="547"/>
    </location>
</feature>
<evidence type="ECO:0000256" key="2">
    <source>
        <dbReference type="ARBA" id="ARBA00007935"/>
    </source>
</evidence>
<dbReference type="InterPro" id="IPR000522">
    <property type="entry name" value="ABC_transptr_permease_BtuC"/>
</dbReference>
<dbReference type="NCBIfam" id="NF007867">
    <property type="entry name" value="PRK10577.1-3"/>
    <property type="match status" value="1"/>
</dbReference>
<feature type="transmembrane region" description="Helical" evidence="9">
    <location>
        <begin position="653"/>
        <end position="671"/>
    </location>
</feature>
<evidence type="ECO:0000256" key="1">
    <source>
        <dbReference type="ARBA" id="ARBA00004651"/>
    </source>
</evidence>
<feature type="transmembrane region" description="Helical" evidence="9">
    <location>
        <begin position="384"/>
        <end position="404"/>
    </location>
</feature>
<comment type="similarity">
    <text evidence="2">Belongs to the binding-protein-dependent transport system permease family. FecCD subfamily.</text>
</comment>
<feature type="region of interest" description="Disordered" evidence="8">
    <location>
        <begin position="1"/>
        <end position="20"/>
    </location>
</feature>
<dbReference type="OrthoDB" id="9782305at2"/>
<dbReference type="AlphaFoldDB" id="A0A542DBU8"/>
<dbReference type="Pfam" id="PF01032">
    <property type="entry name" value="FecCD"/>
    <property type="match status" value="2"/>
</dbReference>
<feature type="transmembrane region" description="Helical" evidence="9">
    <location>
        <begin position="611"/>
        <end position="641"/>
    </location>
</feature>
<dbReference type="FunFam" id="1.10.3470.10:FF:000001">
    <property type="entry name" value="Vitamin B12 ABC transporter permease BtuC"/>
    <property type="match status" value="1"/>
</dbReference>
<feature type="transmembrane region" description="Helical" evidence="9">
    <location>
        <begin position="138"/>
        <end position="161"/>
    </location>
</feature>
<feature type="transmembrane region" description="Helical" evidence="9">
    <location>
        <begin position="215"/>
        <end position="236"/>
    </location>
</feature>
<feature type="transmembrane region" description="Helical" evidence="9">
    <location>
        <begin position="113"/>
        <end position="132"/>
    </location>
</feature>
<comment type="subcellular location">
    <subcellularLocation>
        <location evidence="1">Cell membrane</location>
        <topology evidence="1">Multi-pass membrane protein</topology>
    </subcellularLocation>
</comment>
<evidence type="ECO:0000313" key="11">
    <source>
        <dbReference type="Proteomes" id="UP000320876"/>
    </source>
</evidence>
<dbReference type="RefSeq" id="WP_141995467.1">
    <property type="nucleotide sequence ID" value="NZ_VFML01000001.1"/>
</dbReference>
<feature type="transmembrane region" description="Helical" evidence="9">
    <location>
        <begin position="29"/>
        <end position="47"/>
    </location>
</feature>
<keyword evidence="4" id="KW-1003">Cell membrane</keyword>
<feature type="transmembrane region" description="Helical" evidence="9">
    <location>
        <begin position="683"/>
        <end position="700"/>
    </location>
</feature>
<evidence type="ECO:0000256" key="6">
    <source>
        <dbReference type="ARBA" id="ARBA00022989"/>
    </source>
</evidence>
<dbReference type="InterPro" id="IPR037294">
    <property type="entry name" value="ABC_BtuC-like"/>
</dbReference>
<comment type="caution">
    <text evidence="10">The sequence shown here is derived from an EMBL/GenBank/DDBJ whole genome shotgun (WGS) entry which is preliminary data.</text>
</comment>
<evidence type="ECO:0000256" key="4">
    <source>
        <dbReference type="ARBA" id="ARBA00022475"/>
    </source>
</evidence>
<keyword evidence="7 9" id="KW-0472">Membrane</keyword>
<dbReference type="GO" id="GO:0033214">
    <property type="term" value="P:siderophore-iron import into cell"/>
    <property type="evidence" value="ECO:0007669"/>
    <property type="project" value="TreeGrafter"/>
</dbReference>
<evidence type="ECO:0000256" key="9">
    <source>
        <dbReference type="SAM" id="Phobius"/>
    </source>
</evidence>
<feature type="transmembrane region" description="Helical" evidence="9">
    <location>
        <begin position="307"/>
        <end position="327"/>
    </location>
</feature>
<reference evidence="10 11" key="1">
    <citation type="submission" date="2019-06" db="EMBL/GenBank/DDBJ databases">
        <title>Sequencing the genomes of 1000 actinobacteria strains.</title>
        <authorList>
            <person name="Klenk H.-P."/>
        </authorList>
    </citation>
    <scope>NUCLEOTIDE SEQUENCE [LARGE SCALE GENOMIC DNA]</scope>
    <source>
        <strain evidence="10 11">DSM 45679</strain>
    </source>
</reference>
<sequence length="705" mass="71158">MTRTLPPATGASTAGAPASPPTRPIRVTGVYLVAGTAVLLLAAVHLTQGTSTVDVGDLLRLLIGAGDQHAADVLVASRLPRMLAAVLVGIALGVAGAALQSIARNPLASPDTLAVNAGAHLAVVLSAAFGLAVAGTGFLGGLAALGTAFLGGLVAAGLVLLLSAGGATGPTRLILAGTAIMLALQSLTFLFLLLYEEETHGLFAWGNGSLVQTDLSAVLRLAPVIALGILGCWLLGHRLDILALGDDPAAVTGVPVARTRLTAVLLAVLLAAAAVTLVGPLGFVGLSAPAIARLVATRVPGLARHRLLFPLAGLTGVLIVLAADIAVRAALGGQAGVDIPTGVVTTILGAVVLVWLARRLRDSGPTRQPPTGHVGALRSTRGHLAVLAGCVVLVGAALIAGMLLGDTMVLTGDLANWLADRTGTALTFVLDQRYPRVLGALLAGAALAVAGSTVQAVCRNPLAEPGIIGITAGAGVGAVALITFLPGVGTWTMTGVAGTAALITFAVVYGLSWRGGLNSDRLVLIGIGTWMGANAVTTFLIVAFDPWNTAKALTWLSGSTYGRTAEQILPVALALLVLTPVIVAARRELDLLTLDDDTPRILGVRLEPARLVALTAAALLTATAVSAVGVIGFVGLVAPHLTRALVGARHTRILPVAALLGALLVSAADTVGRTVIAPAQIPAGLLTALIGTPYFIWLLWRTRLR</sequence>
<evidence type="ECO:0000313" key="10">
    <source>
        <dbReference type="EMBL" id="TQJ00550.1"/>
    </source>
</evidence>
<keyword evidence="5 9" id="KW-0812">Transmembrane</keyword>
<keyword evidence="6 9" id="KW-1133">Transmembrane helix</keyword>
<feature type="transmembrane region" description="Helical" evidence="9">
    <location>
        <begin position="465"/>
        <end position="485"/>
    </location>
</feature>
<feature type="transmembrane region" description="Helical" evidence="9">
    <location>
        <begin position="491"/>
        <end position="511"/>
    </location>
</feature>
<gene>
    <name evidence="10" type="ORF">FB471_0178</name>
</gene>
<evidence type="ECO:0000256" key="7">
    <source>
        <dbReference type="ARBA" id="ARBA00023136"/>
    </source>
</evidence>
<organism evidence="10 11">
    <name type="scientific">Amycolatopsis cihanbeyliensis</name>
    <dbReference type="NCBI Taxonomy" id="1128664"/>
    <lineage>
        <taxon>Bacteria</taxon>
        <taxon>Bacillati</taxon>
        <taxon>Actinomycetota</taxon>
        <taxon>Actinomycetes</taxon>
        <taxon>Pseudonocardiales</taxon>
        <taxon>Pseudonocardiaceae</taxon>
        <taxon>Amycolatopsis</taxon>
    </lineage>
</organism>
<feature type="transmembrane region" description="Helical" evidence="9">
    <location>
        <begin position="437"/>
        <end position="458"/>
    </location>
</feature>
<feature type="compositionally biased region" description="Low complexity" evidence="8">
    <location>
        <begin position="1"/>
        <end position="17"/>
    </location>
</feature>
<dbReference type="GO" id="GO:0005886">
    <property type="term" value="C:plasma membrane"/>
    <property type="evidence" value="ECO:0007669"/>
    <property type="project" value="UniProtKB-SubCell"/>
</dbReference>
<name>A0A542DBU8_AMYCI</name>
<dbReference type="GO" id="GO:0022857">
    <property type="term" value="F:transmembrane transporter activity"/>
    <property type="evidence" value="ECO:0007669"/>
    <property type="project" value="InterPro"/>
</dbReference>
<feature type="transmembrane region" description="Helical" evidence="9">
    <location>
        <begin position="82"/>
        <end position="101"/>
    </location>
</feature>
<feature type="transmembrane region" description="Helical" evidence="9">
    <location>
        <begin position="339"/>
        <end position="357"/>
    </location>
</feature>
<dbReference type="EMBL" id="VFML01000001">
    <property type="protein sequence ID" value="TQJ00550.1"/>
    <property type="molecule type" value="Genomic_DNA"/>
</dbReference>
<accession>A0A542DBU8</accession>
<protein>
    <submittedName>
        <fullName evidence="10">Iron complex transport system permease protein</fullName>
    </submittedName>
</protein>
<keyword evidence="11" id="KW-1185">Reference proteome</keyword>
<evidence type="ECO:0000256" key="5">
    <source>
        <dbReference type="ARBA" id="ARBA00022692"/>
    </source>
</evidence>
<proteinExistence type="inferred from homology"/>
<keyword evidence="3" id="KW-0813">Transport</keyword>
<dbReference type="Proteomes" id="UP000320876">
    <property type="component" value="Unassembled WGS sequence"/>
</dbReference>
<dbReference type="SUPFAM" id="SSF81345">
    <property type="entry name" value="ABC transporter involved in vitamin B12 uptake, BtuC"/>
    <property type="match status" value="2"/>
</dbReference>
<dbReference type="CDD" id="cd06550">
    <property type="entry name" value="TM_ABC_iron-siderophores_like"/>
    <property type="match status" value="2"/>
</dbReference>
<dbReference type="PANTHER" id="PTHR30472:SF37">
    <property type="entry name" value="FE(3+) DICITRATE TRANSPORT SYSTEM PERMEASE PROTEIN FECD-RELATED"/>
    <property type="match status" value="1"/>
</dbReference>
<evidence type="ECO:0000256" key="3">
    <source>
        <dbReference type="ARBA" id="ARBA00022448"/>
    </source>
</evidence>